<name>A0ABP7A7S1_9ACTN</name>
<comment type="caution">
    <text evidence="2">The sequence shown here is derived from an EMBL/GenBank/DDBJ whole genome shotgun (WGS) entry which is preliminary data.</text>
</comment>
<dbReference type="EMBL" id="BAABAB010000022">
    <property type="protein sequence ID" value="GAA3626670.1"/>
    <property type="molecule type" value="Genomic_DNA"/>
</dbReference>
<sequence>MDIDTWIERLSAELGVADIQFDNDALHTVLDLARDAAHEVERMAAPLTTFLIGVAVGRGETLGASAAKATGLLLGLNGPATQIDGEADGDPDQAG</sequence>
<dbReference type="InterPro" id="IPR045598">
    <property type="entry name" value="DUF6457"/>
</dbReference>
<dbReference type="Proteomes" id="UP001501490">
    <property type="component" value="Unassembled WGS sequence"/>
</dbReference>
<evidence type="ECO:0000313" key="2">
    <source>
        <dbReference type="EMBL" id="GAA3626670.1"/>
    </source>
</evidence>
<protein>
    <recommendedName>
        <fullName evidence="1">DUF6457 domain-containing protein</fullName>
    </recommendedName>
</protein>
<evidence type="ECO:0000259" key="1">
    <source>
        <dbReference type="Pfam" id="PF20058"/>
    </source>
</evidence>
<feature type="domain" description="DUF6457" evidence="1">
    <location>
        <begin position="3"/>
        <end position="72"/>
    </location>
</feature>
<dbReference type="Pfam" id="PF20058">
    <property type="entry name" value="DUF6457"/>
    <property type="match status" value="1"/>
</dbReference>
<dbReference type="RefSeq" id="WP_344806171.1">
    <property type="nucleotide sequence ID" value="NZ_BAABAB010000022.1"/>
</dbReference>
<proteinExistence type="predicted"/>
<gene>
    <name evidence="2" type="ORF">GCM10022236_31210</name>
</gene>
<keyword evidence="3" id="KW-1185">Reference proteome</keyword>
<evidence type="ECO:0000313" key="3">
    <source>
        <dbReference type="Proteomes" id="UP001501490"/>
    </source>
</evidence>
<reference evidence="3" key="1">
    <citation type="journal article" date="2019" name="Int. J. Syst. Evol. Microbiol.">
        <title>The Global Catalogue of Microorganisms (GCM) 10K type strain sequencing project: providing services to taxonomists for standard genome sequencing and annotation.</title>
        <authorList>
            <consortium name="The Broad Institute Genomics Platform"/>
            <consortium name="The Broad Institute Genome Sequencing Center for Infectious Disease"/>
            <person name="Wu L."/>
            <person name="Ma J."/>
        </authorList>
    </citation>
    <scope>NUCLEOTIDE SEQUENCE [LARGE SCALE GENOMIC DNA]</scope>
    <source>
        <strain evidence="3">JCM 16929</strain>
    </source>
</reference>
<accession>A0ABP7A7S1</accession>
<organism evidence="2 3">
    <name type="scientific">Microlunatus ginsengisoli</name>
    <dbReference type="NCBI Taxonomy" id="363863"/>
    <lineage>
        <taxon>Bacteria</taxon>
        <taxon>Bacillati</taxon>
        <taxon>Actinomycetota</taxon>
        <taxon>Actinomycetes</taxon>
        <taxon>Propionibacteriales</taxon>
        <taxon>Propionibacteriaceae</taxon>
        <taxon>Microlunatus</taxon>
    </lineage>
</organism>